<dbReference type="SUPFAM" id="SSF53850">
    <property type="entry name" value="Periplasmic binding protein-like II"/>
    <property type="match status" value="1"/>
</dbReference>
<evidence type="ECO:0000256" key="3">
    <source>
        <dbReference type="ARBA" id="ARBA00022729"/>
    </source>
</evidence>
<evidence type="ECO:0000256" key="4">
    <source>
        <dbReference type="RuleBase" id="RU367119"/>
    </source>
</evidence>
<accession>A0ABX9QGN3</accession>
<dbReference type="PANTHER" id="PTHR30570:SF1">
    <property type="entry name" value="PHOSPHATE-BINDING PROTEIN PSTS"/>
    <property type="match status" value="1"/>
</dbReference>
<dbReference type="Proteomes" id="UP000278907">
    <property type="component" value="Unassembled WGS sequence"/>
</dbReference>
<evidence type="ECO:0000313" key="7">
    <source>
        <dbReference type="Proteomes" id="UP000278907"/>
    </source>
</evidence>
<comment type="function">
    <text evidence="4">Involved in the system for phosphate transport across the cytoplasmic membrane.</text>
</comment>
<keyword evidence="3 4" id="KW-0732">Signal</keyword>
<proteinExistence type="inferred from homology"/>
<organism evidence="6 7">
    <name type="scientific">Corallococcus praedator</name>
    <dbReference type="NCBI Taxonomy" id="2316724"/>
    <lineage>
        <taxon>Bacteria</taxon>
        <taxon>Pseudomonadati</taxon>
        <taxon>Myxococcota</taxon>
        <taxon>Myxococcia</taxon>
        <taxon>Myxococcales</taxon>
        <taxon>Cystobacterineae</taxon>
        <taxon>Myxococcaceae</taxon>
        <taxon>Corallococcus</taxon>
    </lineage>
</organism>
<feature type="signal peptide" evidence="4">
    <location>
        <begin position="1"/>
        <end position="23"/>
    </location>
</feature>
<protein>
    <recommendedName>
        <fullName evidence="4">Phosphate-binding protein</fullName>
    </recommendedName>
</protein>
<keyword evidence="2 4" id="KW-0813">Transport</keyword>
<dbReference type="PANTHER" id="PTHR30570">
    <property type="entry name" value="PERIPLASMIC PHOSPHATE BINDING COMPONENT OF PHOSPHATE ABC TRANSPORTER"/>
    <property type="match status" value="1"/>
</dbReference>
<feature type="chain" id="PRO_5044965491" description="Phosphate-binding protein" evidence="4">
    <location>
        <begin position="24"/>
        <end position="274"/>
    </location>
</feature>
<dbReference type="Gene3D" id="3.40.190.10">
    <property type="entry name" value="Periplasmic binding protein-like II"/>
    <property type="match status" value="2"/>
</dbReference>
<feature type="domain" description="PBP" evidence="5">
    <location>
        <begin position="20"/>
        <end position="260"/>
    </location>
</feature>
<comment type="similarity">
    <text evidence="1 4">Belongs to the PstS family.</text>
</comment>
<keyword evidence="7" id="KW-1185">Reference proteome</keyword>
<dbReference type="InterPro" id="IPR050811">
    <property type="entry name" value="Phosphate_ABC_transporter"/>
</dbReference>
<evidence type="ECO:0000259" key="5">
    <source>
        <dbReference type="Pfam" id="PF12849"/>
    </source>
</evidence>
<dbReference type="InterPro" id="IPR024370">
    <property type="entry name" value="PBP_domain"/>
</dbReference>
<evidence type="ECO:0000313" key="6">
    <source>
        <dbReference type="EMBL" id="RKI07411.1"/>
    </source>
</evidence>
<gene>
    <name evidence="6" type="ORF">D7Y13_17945</name>
</gene>
<keyword evidence="4" id="KW-0592">Phosphate transport</keyword>
<evidence type="ECO:0000256" key="1">
    <source>
        <dbReference type="ARBA" id="ARBA00008725"/>
    </source>
</evidence>
<dbReference type="Pfam" id="PF12849">
    <property type="entry name" value="PBP_like_2"/>
    <property type="match status" value="1"/>
</dbReference>
<name>A0ABX9QGN3_9BACT</name>
<evidence type="ECO:0000256" key="2">
    <source>
        <dbReference type="ARBA" id="ARBA00022448"/>
    </source>
</evidence>
<reference evidence="6 7" key="1">
    <citation type="submission" date="2018-09" db="EMBL/GenBank/DDBJ databases">
        <authorList>
            <person name="Livingstone P.G."/>
            <person name="Whitworth D.E."/>
        </authorList>
    </citation>
    <scope>NUCLEOTIDE SEQUENCE [LARGE SCALE GENOMIC DNA]</scope>
    <source>
        <strain evidence="6 7">CA031B</strain>
    </source>
</reference>
<dbReference type="EMBL" id="RAWI01000125">
    <property type="protein sequence ID" value="RKI07411.1"/>
    <property type="molecule type" value="Genomic_DNA"/>
</dbReference>
<comment type="caution">
    <text evidence="6">The sequence shown here is derived from an EMBL/GenBank/DDBJ whole genome shotgun (WGS) entry which is preliminary data.</text>
</comment>
<dbReference type="CDD" id="cd13653">
    <property type="entry name" value="PBP2_phosphate_like_1"/>
    <property type="match status" value="1"/>
</dbReference>
<dbReference type="NCBIfam" id="TIGR02136">
    <property type="entry name" value="ptsS_2"/>
    <property type="match status" value="1"/>
</dbReference>
<dbReference type="RefSeq" id="WP_120535116.1">
    <property type="nucleotide sequence ID" value="NZ_RAWI01000125.1"/>
</dbReference>
<sequence length="274" mass="28920">MKKTLLSSLVAFGLTVLPLAAQAGTVTVKGSDTMVILVQRWAEAFMKKNPSMKIQVTGGGSGTGLAALQNGTTDIAMSSREMKKAEEDKLKATAKAEPTGLAVARDGVTFYVNETNKLDALTVEQLRDIYLGDTTSWKAVGGADAPIVLYSRENSSGTYVFVKETVLAGEDFASAAQTLPGTAAVVNAVAKEKNGIGYGGAAFAKGIKELKVKKGNEAFAPSAENVKSGKYPLSRDLFFYLRNKPAGDVKAFIDFTLSAEGQAIVTQVGYFPVK</sequence>
<dbReference type="InterPro" id="IPR011862">
    <property type="entry name" value="Phos-bd"/>
</dbReference>